<evidence type="ECO:0000313" key="1">
    <source>
        <dbReference type="EMBL" id="MDT2545796.1"/>
    </source>
</evidence>
<organism evidence="1 2">
    <name type="scientific">Enterococcus raffinosus</name>
    <dbReference type="NCBI Taxonomy" id="71452"/>
    <lineage>
        <taxon>Bacteria</taxon>
        <taxon>Bacillati</taxon>
        <taxon>Bacillota</taxon>
        <taxon>Bacilli</taxon>
        <taxon>Lactobacillales</taxon>
        <taxon>Enterococcaceae</taxon>
        <taxon>Enterococcus</taxon>
    </lineage>
</organism>
<sequence>MNKKIIDDFSTCRNDVEKLIDELINETLAIFDSYEEAIQAIRQLKYNLTGPIGFLIIEESIKKIESIALKKATK</sequence>
<evidence type="ECO:0000313" key="2">
    <source>
        <dbReference type="Proteomes" id="UP001254770"/>
    </source>
</evidence>
<dbReference type="Proteomes" id="UP001254770">
    <property type="component" value="Unassembled WGS sequence"/>
</dbReference>
<gene>
    <name evidence="1" type="ORF">P7D69_15715</name>
</gene>
<comment type="caution">
    <text evidence="1">The sequence shown here is derived from an EMBL/GenBank/DDBJ whole genome shotgun (WGS) entry which is preliminary data.</text>
</comment>
<protein>
    <submittedName>
        <fullName evidence="1">Uncharacterized protein</fullName>
    </submittedName>
</protein>
<reference evidence="1" key="1">
    <citation type="submission" date="2023-03" db="EMBL/GenBank/DDBJ databases">
        <authorList>
            <person name="Shen W."/>
            <person name="Cai J."/>
        </authorList>
    </citation>
    <scope>NUCLEOTIDE SEQUENCE</scope>
    <source>
        <strain evidence="1">Y15</strain>
    </source>
</reference>
<dbReference type="RefSeq" id="WP_090402273.1">
    <property type="nucleotide sequence ID" value="NZ_JARPXI010000018.1"/>
</dbReference>
<name>A0AAW8TBN5_9ENTE</name>
<proteinExistence type="predicted"/>
<dbReference type="EMBL" id="JARPXL010000018">
    <property type="protein sequence ID" value="MDT2545796.1"/>
    <property type="molecule type" value="Genomic_DNA"/>
</dbReference>
<dbReference type="AlphaFoldDB" id="A0AAW8TBN5"/>
<accession>A0AAW8TBN5</accession>